<dbReference type="InterPro" id="IPR027417">
    <property type="entry name" value="P-loop_NTPase"/>
</dbReference>
<organism evidence="2 3">
    <name type="scientific">Panicum miliaceum</name>
    <name type="common">Proso millet</name>
    <name type="synonym">Broomcorn millet</name>
    <dbReference type="NCBI Taxonomy" id="4540"/>
    <lineage>
        <taxon>Eukaryota</taxon>
        <taxon>Viridiplantae</taxon>
        <taxon>Streptophyta</taxon>
        <taxon>Embryophyta</taxon>
        <taxon>Tracheophyta</taxon>
        <taxon>Spermatophyta</taxon>
        <taxon>Magnoliopsida</taxon>
        <taxon>Liliopsida</taxon>
        <taxon>Poales</taxon>
        <taxon>Poaceae</taxon>
        <taxon>PACMAD clade</taxon>
        <taxon>Panicoideae</taxon>
        <taxon>Panicodae</taxon>
        <taxon>Paniceae</taxon>
        <taxon>Panicinae</taxon>
        <taxon>Panicum</taxon>
        <taxon>Panicum sect. Panicum</taxon>
    </lineage>
</organism>
<dbReference type="AlphaFoldDB" id="A0A3L6T587"/>
<feature type="domain" description="NB-ARC" evidence="1">
    <location>
        <begin position="11"/>
        <end position="132"/>
    </location>
</feature>
<dbReference type="Pfam" id="PF00931">
    <property type="entry name" value="NB-ARC"/>
    <property type="match status" value="1"/>
</dbReference>
<comment type="caution">
    <text evidence="2">The sequence shown here is derived from an EMBL/GenBank/DDBJ whole genome shotgun (WGS) entry which is preliminary data.</text>
</comment>
<dbReference type="STRING" id="4540.A0A3L6T587"/>
<keyword evidence="3" id="KW-1185">Reference proteome</keyword>
<reference evidence="3" key="1">
    <citation type="journal article" date="2019" name="Nat. Commun.">
        <title>The genome of broomcorn millet.</title>
        <authorList>
            <person name="Zou C."/>
            <person name="Miki D."/>
            <person name="Li D."/>
            <person name="Tang Q."/>
            <person name="Xiao L."/>
            <person name="Rajput S."/>
            <person name="Deng P."/>
            <person name="Jia W."/>
            <person name="Huang R."/>
            <person name="Zhang M."/>
            <person name="Sun Y."/>
            <person name="Hu J."/>
            <person name="Fu X."/>
            <person name="Schnable P.S."/>
            <person name="Li F."/>
            <person name="Zhang H."/>
            <person name="Feng B."/>
            <person name="Zhu X."/>
            <person name="Liu R."/>
            <person name="Schnable J.C."/>
            <person name="Zhu J.-K."/>
            <person name="Zhang H."/>
        </authorList>
    </citation>
    <scope>NUCLEOTIDE SEQUENCE [LARGE SCALE GENOMIC DNA]</scope>
</reference>
<dbReference type="GO" id="GO:0043531">
    <property type="term" value="F:ADP binding"/>
    <property type="evidence" value="ECO:0007669"/>
    <property type="project" value="InterPro"/>
</dbReference>
<dbReference type="Proteomes" id="UP000275267">
    <property type="component" value="Unassembled WGS sequence"/>
</dbReference>
<dbReference type="SUPFAM" id="SSF52540">
    <property type="entry name" value="P-loop containing nucleoside triphosphate hydrolases"/>
    <property type="match status" value="1"/>
</dbReference>
<accession>A0A3L6T587</accession>
<evidence type="ECO:0000259" key="1">
    <source>
        <dbReference type="Pfam" id="PF00931"/>
    </source>
</evidence>
<name>A0A3L6T587_PANMI</name>
<dbReference type="Gene3D" id="3.40.50.300">
    <property type="entry name" value="P-loop containing nucleotide triphosphate hydrolases"/>
    <property type="match status" value="1"/>
</dbReference>
<dbReference type="EMBL" id="PQIB02000002">
    <property type="protein sequence ID" value="RLN33435.1"/>
    <property type="molecule type" value="Genomic_DNA"/>
</dbReference>
<proteinExistence type="predicted"/>
<evidence type="ECO:0000313" key="2">
    <source>
        <dbReference type="EMBL" id="RLN33435.1"/>
    </source>
</evidence>
<gene>
    <name evidence="2" type="ORF">C2845_PM03G29930</name>
</gene>
<dbReference type="InterPro" id="IPR002182">
    <property type="entry name" value="NB-ARC"/>
</dbReference>
<sequence>MTRCGTEDFKYGWVDVSRPFDLMDLSRSLLSDLDPTYVRKDRTSTMKHPIQKCSEYLGMHQCLVVIDGLQSTKEWDLINDALGLSGGMRSVIVITNEESVAKYCTFAKARDDRVWNLKGLGADHAFEIIAKVRLLTMQEAFNSTTVLVPYSKYTYH</sequence>
<protein>
    <recommendedName>
        <fullName evidence="1">NB-ARC domain-containing protein</fullName>
    </recommendedName>
</protein>
<dbReference type="OrthoDB" id="10487263at2759"/>
<evidence type="ECO:0000313" key="3">
    <source>
        <dbReference type="Proteomes" id="UP000275267"/>
    </source>
</evidence>